<dbReference type="RefSeq" id="WP_377964058.1">
    <property type="nucleotide sequence ID" value="NZ_JBHZOL010000064.1"/>
</dbReference>
<dbReference type="PANTHER" id="PTHR42741">
    <property type="entry name" value="NITROREDUCTASE FAMILY PROTEIN"/>
    <property type="match status" value="1"/>
</dbReference>
<dbReference type="CDD" id="cd02142">
    <property type="entry name" value="McbC_SagB-like_oxidoreductase"/>
    <property type="match status" value="2"/>
</dbReference>
<dbReference type="Proteomes" id="UP001600165">
    <property type="component" value="Unassembled WGS sequence"/>
</dbReference>
<feature type="domain" description="Nitroreductase" evidence="1">
    <location>
        <begin position="331"/>
        <end position="508"/>
    </location>
</feature>
<dbReference type="Gene3D" id="3.40.109.10">
    <property type="entry name" value="NADH Oxidase"/>
    <property type="match status" value="2"/>
</dbReference>
<dbReference type="PANTHER" id="PTHR42741:SF3">
    <property type="entry name" value="NITROREDUCTASE FAMILY PROTEIN"/>
    <property type="match status" value="1"/>
</dbReference>
<dbReference type="NCBIfam" id="TIGR03605">
    <property type="entry name" value="antibiot_sagB"/>
    <property type="match status" value="2"/>
</dbReference>
<sequence length="514" mass="57415">MTHLQLSFAQHYHERTKYSPAGLAAKAQSLDWSTQPSPYKQYPLGALVDLQPYLAETEASQVDTVSMAARLSRLLINTYGLTARVPSLSGEPFYLRAAPSAGGLYPAEIYLISRGTSLLPAGLYNYQVRSHGLVRFWDEHVWQTLQKACFWHPALEQTHLAMVISAVFFRSAWRYQDRAYRRIYLDTGHLLGNLELASSLADYRPHLIGGFADTAVNQLLYLNAPEEAAIAVVALADLLQVEQNLPSSNTTLASGVHHDYPELPDGELLPYLHQVSQIPAIADSPTPDPQPSLTPPEPQADKYNFPFCLKASTVTSAIEWGESLQKLENTILRRRSTRHYSGLDLTFAELKSLLHFAYQPEAYAEQGLDRQPDYFDLSLIETFIAASAIVGLDEGCYYYAPQAQELRQVRFKNFRRDLHYLCLGQDLGRDAAAVLFHTADLKKAVARYGDRAYRYLHMDAGHLGQRLNLAAIRLGLGVSGIGGFFDDQVNEILGIPGDEAVLYITTLGQPRQRQ</sequence>
<evidence type="ECO:0000313" key="3">
    <source>
        <dbReference type="Proteomes" id="UP001600165"/>
    </source>
</evidence>
<dbReference type="InterPro" id="IPR020051">
    <property type="entry name" value="SagB-type_dehydrogenase"/>
</dbReference>
<comment type="caution">
    <text evidence="2">The sequence shown here is derived from an EMBL/GenBank/DDBJ whole genome shotgun (WGS) entry which is preliminary data.</text>
</comment>
<protein>
    <submittedName>
        <fullName evidence="2">SagB/ThcOx family dehydrogenase</fullName>
    </submittedName>
</protein>
<reference evidence="2 3" key="1">
    <citation type="submission" date="2024-10" db="EMBL/GenBank/DDBJ databases">
        <authorList>
            <person name="Ratan Roy A."/>
            <person name="Morales Sandoval P.H."/>
            <person name="De Los Santos Villalobos S."/>
            <person name="Chakraborty S."/>
            <person name="Mukherjee J."/>
        </authorList>
    </citation>
    <scope>NUCLEOTIDE SEQUENCE [LARGE SCALE GENOMIC DNA]</scope>
    <source>
        <strain evidence="2 3">S1</strain>
    </source>
</reference>
<dbReference type="SUPFAM" id="SSF55469">
    <property type="entry name" value="FMN-dependent nitroreductase-like"/>
    <property type="match status" value="2"/>
</dbReference>
<name>A0ABW6IDU7_9CYAN</name>
<feature type="domain" description="Nitroreductase" evidence="1">
    <location>
        <begin position="96"/>
        <end position="233"/>
    </location>
</feature>
<dbReference type="EMBL" id="JBHZOL010000064">
    <property type="protein sequence ID" value="MFE4106354.1"/>
    <property type="molecule type" value="Genomic_DNA"/>
</dbReference>
<proteinExistence type="predicted"/>
<dbReference type="InterPro" id="IPR000415">
    <property type="entry name" value="Nitroreductase-like"/>
</dbReference>
<gene>
    <name evidence="2" type="ORF">ACFVKH_08710</name>
</gene>
<accession>A0ABW6IDU7</accession>
<evidence type="ECO:0000259" key="1">
    <source>
        <dbReference type="Pfam" id="PF00881"/>
    </source>
</evidence>
<evidence type="ECO:0000313" key="2">
    <source>
        <dbReference type="EMBL" id="MFE4106354.1"/>
    </source>
</evidence>
<organism evidence="2 3">
    <name type="scientific">Almyronema epifaneia S1</name>
    <dbReference type="NCBI Taxonomy" id="2991925"/>
    <lineage>
        <taxon>Bacteria</taxon>
        <taxon>Bacillati</taxon>
        <taxon>Cyanobacteriota</taxon>
        <taxon>Cyanophyceae</taxon>
        <taxon>Nodosilineales</taxon>
        <taxon>Nodosilineaceae</taxon>
        <taxon>Almyronema</taxon>
        <taxon>Almyronema epifaneia</taxon>
    </lineage>
</organism>
<dbReference type="InterPro" id="IPR029479">
    <property type="entry name" value="Nitroreductase"/>
</dbReference>
<keyword evidence="3" id="KW-1185">Reference proteome</keyword>
<dbReference type="Pfam" id="PF00881">
    <property type="entry name" value="Nitroreductase"/>
    <property type="match status" value="2"/>
</dbReference>